<evidence type="ECO:0000259" key="1">
    <source>
        <dbReference type="PROSITE" id="PS51724"/>
    </source>
</evidence>
<dbReference type="Gene3D" id="3.30.70.1070">
    <property type="entry name" value="Sporulation related repeat"/>
    <property type="match status" value="1"/>
</dbReference>
<reference evidence="2 3" key="1">
    <citation type="journal article" date="2014" name="Arch. Microbiol.">
        <title>Bacillus mesophilum sp. nov., strain IITR-54T, a novel 4-chlorobiphenyl dechlorinating bacterium.</title>
        <authorList>
            <person name="Manickam N."/>
            <person name="Singh N.K."/>
            <person name="Bajaj A."/>
            <person name="Kumar R.M."/>
            <person name="Kaur G."/>
            <person name="Kaur N."/>
            <person name="Bala M."/>
            <person name="Kumar A."/>
            <person name="Mayilraj S."/>
        </authorList>
    </citation>
    <scope>NUCLEOTIDE SEQUENCE [LARGE SCALE GENOMIC DNA]</scope>
    <source>
        <strain evidence="2 3">IITR-54</strain>
    </source>
</reference>
<name>A0A7V7UW36_9BACI</name>
<dbReference type="AlphaFoldDB" id="A0A7V7UW36"/>
<protein>
    <submittedName>
        <fullName evidence="2">SPOR domain-containing protein</fullName>
    </submittedName>
</protein>
<proteinExistence type="predicted"/>
<dbReference type="Proteomes" id="UP000441354">
    <property type="component" value="Unassembled WGS sequence"/>
</dbReference>
<dbReference type="EMBL" id="WBOT01000002">
    <property type="protein sequence ID" value="KAB2333951.1"/>
    <property type="molecule type" value="Genomic_DNA"/>
</dbReference>
<keyword evidence="3" id="KW-1185">Reference proteome</keyword>
<organism evidence="2 3">
    <name type="scientific">Bacillus mesophilum</name>
    <dbReference type="NCBI Taxonomy" id="1071718"/>
    <lineage>
        <taxon>Bacteria</taxon>
        <taxon>Bacillati</taxon>
        <taxon>Bacillota</taxon>
        <taxon>Bacilli</taxon>
        <taxon>Bacillales</taxon>
        <taxon>Bacillaceae</taxon>
        <taxon>Bacillus</taxon>
    </lineage>
</organism>
<accession>A0A7V7UW36</accession>
<dbReference type="SUPFAM" id="SSF110997">
    <property type="entry name" value="Sporulation related repeat"/>
    <property type="match status" value="1"/>
</dbReference>
<evidence type="ECO:0000313" key="2">
    <source>
        <dbReference type="EMBL" id="KAB2333951.1"/>
    </source>
</evidence>
<dbReference type="Pfam" id="PF05036">
    <property type="entry name" value="SPOR"/>
    <property type="match status" value="1"/>
</dbReference>
<dbReference type="InterPro" id="IPR007730">
    <property type="entry name" value="SPOR-like_dom"/>
</dbReference>
<evidence type="ECO:0000313" key="3">
    <source>
        <dbReference type="Proteomes" id="UP000441354"/>
    </source>
</evidence>
<dbReference type="GO" id="GO:0042834">
    <property type="term" value="F:peptidoglycan binding"/>
    <property type="evidence" value="ECO:0007669"/>
    <property type="project" value="InterPro"/>
</dbReference>
<dbReference type="PROSITE" id="PS51724">
    <property type="entry name" value="SPOR"/>
    <property type="match status" value="1"/>
</dbReference>
<comment type="caution">
    <text evidence="2">The sequence shown here is derived from an EMBL/GenBank/DDBJ whole genome shotgun (WGS) entry which is preliminary data.</text>
</comment>
<feature type="domain" description="SPOR" evidence="1">
    <location>
        <begin position="26"/>
        <end position="98"/>
    </location>
</feature>
<dbReference type="InterPro" id="IPR036680">
    <property type="entry name" value="SPOR-like_sf"/>
</dbReference>
<sequence>MGTASFYRRNCQRTCQRTGKGIWFKKKQLILFRVQIGAFRDRRNADSLAAQARSAGFEAFVLAENGLYKVQAGAFSDRRNAEQMVQHLAAAGFEAIIL</sequence>
<gene>
    <name evidence="2" type="ORF">F7732_07660</name>
</gene>